<gene>
    <name evidence="3" type="ORF">GBAR_LOCUS13994</name>
</gene>
<dbReference type="PROSITE" id="PS50003">
    <property type="entry name" value="PH_DOMAIN"/>
    <property type="match status" value="2"/>
</dbReference>
<dbReference type="Pfam" id="PF00595">
    <property type="entry name" value="PDZ"/>
    <property type="match status" value="1"/>
</dbReference>
<evidence type="ECO:0000259" key="1">
    <source>
        <dbReference type="PROSITE" id="PS50003"/>
    </source>
</evidence>
<dbReference type="EMBL" id="CASHTH010002049">
    <property type="protein sequence ID" value="CAI8024018.1"/>
    <property type="molecule type" value="Genomic_DNA"/>
</dbReference>
<reference evidence="3" key="1">
    <citation type="submission" date="2023-03" db="EMBL/GenBank/DDBJ databases">
        <authorList>
            <person name="Steffen K."/>
            <person name="Cardenas P."/>
        </authorList>
    </citation>
    <scope>NUCLEOTIDE SEQUENCE</scope>
</reference>
<sequence length="413" mass="46859">RVWLRNEPQLYGGAVSPRSPFFLPVWRISSLNMAVTAACEDGGSEVSTTCSSASSSLYSVSDSESEDEGEGQWDTLGRMNSIRRSSMFDRPILRTVTLTRTPTGYGLELQGNSPPIIAQVFGAGAEESGVCEGDRLLEVNGRNVRALSHHEAGQLIAECPESVRLLLHTRKPRPVPSGNTVYSGWLEKRGGSGITPRNWRRRWFILRDDCIAYYYSDPEDTRALGAIVLRNYTVSKAIYDMKKPFTFKLVKGGSRSYCLCADTEQEMNKWAQVLTEAATLKGREDVHFSGPAHNVSLSALSIRDPDCHGFLFKQGHHVRSWKKRYCVLKHHQLFYYGKMHHTTAYGVMDLNSYSVVMGKTTEKRFYFYAPPEDKNMRTYHFYCESAVERERWMQALQRNMDTTVSEVHKDKDS</sequence>
<dbReference type="PANTHER" id="PTHR47644:SF1">
    <property type="entry name" value="PDZ DOMAIN-CONTAINING PROTEIN"/>
    <property type="match status" value="1"/>
</dbReference>
<comment type="caution">
    <text evidence="3">The sequence shown here is derived from an EMBL/GenBank/DDBJ whole genome shotgun (WGS) entry which is preliminary data.</text>
</comment>
<dbReference type="PROSITE" id="PS50106">
    <property type="entry name" value="PDZ"/>
    <property type="match status" value="1"/>
</dbReference>
<dbReference type="InterPro" id="IPR011993">
    <property type="entry name" value="PH-like_dom_sf"/>
</dbReference>
<dbReference type="CDD" id="cd00136">
    <property type="entry name" value="PDZ_canonical"/>
    <property type="match status" value="1"/>
</dbReference>
<dbReference type="Gene3D" id="2.30.29.30">
    <property type="entry name" value="Pleckstrin-homology domain (PH domain)/Phosphotyrosine-binding domain (PTB)"/>
    <property type="match status" value="2"/>
</dbReference>
<dbReference type="SUPFAM" id="SSF50729">
    <property type="entry name" value="PH domain-like"/>
    <property type="match status" value="2"/>
</dbReference>
<dbReference type="Gene3D" id="2.30.42.10">
    <property type="match status" value="1"/>
</dbReference>
<protein>
    <submittedName>
        <fullName evidence="3">Pleckstrin homology domain-containing family A member 7</fullName>
    </submittedName>
</protein>
<dbReference type="PANTHER" id="PTHR47644">
    <property type="entry name" value="AGAP008221-PA"/>
    <property type="match status" value="1"/>
</dbReference>
<dbReference type="Proteomes" id="UP001174909">
    <property type="component" value="Unassembled WGS sequence"/>
</dbReference>
<dbReference type="AlphaFoldDB" id="A0AA35S7C4"/>
<dbReference type="SMART" id="SM00233">
    <property type="entry name" value="PH"/>
    <property type="match status" value="2"/>
</dbReference>
<proteinExistence type="predicted"/>
<organism evidence="3 4">
    <name type="scientific">Geodia barretti</name>
    <name type="common">Barrett's horny sponge</name>
    <dbReference type="NCBI Taxonomy" id="519541"/>
    <lineage>
        <taxon>Eukaryota</taxon>
        <taxon>Metazoa</taxon>
        <taxon>Porifera</taxon>
        <taxon>Demospongiae</taxon>
        <taxon>Heteroscleromorpha</taxon>
        <taxon>Tetractinellida</taxon>
        <taxon>Astrophorina</taxon>
        <taxon>Geodiidae</taxon>
        <taxon>Geodia</taxon>
    </lineage>
</organism>
<accession>A0AA35S7C4</accession>
<feature type="domain" description="PH" evidence="1">
    <location>
        <begin position="304"/>
        <end position="401"/>
    </location>
</feature>
<evidence type="ECO:0000313" key="4">
    <source>
        <dbReference type="Proteomes" id="UP001174909"/>
    </source>
</evidence>
<dbReference type="InterPro" id="IPR036034">
    <property type="entry name" value="PDZ_sf"/>
</dbReference>
<feature type="domain" description="PH" evidence="1">
    <location>
        <begin position="179"/>
        <end position="279"/>
    </location>
</feature>
<dbReference type="InterPro" id="IPR001478">
    <property type="entry name" value="PDZ"/>
</dbReference>
<dbReference type="SUPFAM" id="SSF50156">
    <property type="entry name" value="PDZ domain-like"/>
    <property type="match status" value="1"/>
</dbReference>
<keyword evidence="4" id="KW-1185">Reference proteome</keyword>
<evidence type="ECO:0000259" key="2">
    <source>
        <dbReference type="PROSITE" id="PS50106"/>
    </source>
</evidence>
<dbReference type="Pfam" id="PF00169">
    <property type="entry name" value="PH"/>
    <property type="match status" value="2"/>
</dbReference>
<feature type="domain" description="PDZ" evidence="2">
    <location>
        <begin position="95"/>
        <end position="171"/>
    </location>
</feature>
<dbReference type="FunFam" id="2.30.29.30:FF:000286">
    <property type="entry name" value="PH-protein kinase domain containing protein"/>
    <property type="match status" value="2"/>
</dbReference>
<feature type="non-terminal residue" evidence="3">
    <location>
        <position position="1"/>
    </location>
</feature>
<name>A0AA35S7C4_GEOBA</name>
<evidence type="ECO:0000313" key="3">
    <source>
        <dbReference type="EMBL" id="CAI8024018.1"/>
    </source>
</evidence>
<dbReference type="InterPro" id="IPR001849">
    <property type="entry name" value="PH_domain"/>
</dbReference>
<dbReference type="SMART" id="SM00228">
    <property type="entry name" value="PDZ"/>
    <property type="match status" value="1"/>
</dbReference>